<dbReference type="Proteomes" id="UP001317532">
    <property type="component" value="Chromosome"/>
</dbReference>
<organism evidence="1 2">
    <name type="scientific">Vulcanimicrobium alpinum</name>
    <dbReference type="NCBI Taxonomy" id="3016050"/>
    <lineage>
        <taxon>Bacteria</taxon>
        <taxon>Bacillati</taxon>
        <taxon>Vulcanimicrobiota</taxon>
        <taxon>Vulcanimicrobiia</taxon>
        <taxon>Vulcanimicrobiales</taxon>
        <taxon>Vulcanimicrobiaceae</taxon>
        <taxon>Vulcanimicrobium</taxon>
    </lineage>
</organism>
<proteinExistence type="predicted"/>
<sequence>MDRTLSLHVSRKIPPVFDPLQGHRALAYHSVDQRDERRDLFLRIDYFYENGKIGTEAEDLRYMNFVMRTKSFDPAKDRGSGDPVLFQQIDDCEMKWSAVPSVTFTDENSQKLARTELRHDLTSEASWVR</sequence>
<name>A0AAN1XZL9_UNVUL</name>
<protein>
    <submittedName>
        <fullName evidence="1">Uncharacterized protein</fullName>
    </submittedName>
</protein>
<evidence type="ECO:0000313" key="2">
    <source>
        <dbReference type="Proteomes" id="UP001317532"/>
    </source>
</evidence>
<dbReference type="EMBL" id="AP025523">
    <property type="protein sequence ID" value="BDE08270.1"/>
    <property type="molecule type" value="Genomic_DNA"/>
</dbReference>
<dbReference type="AlphaFoldDB" id="A0AAN1XZL9"/>
<reference evidence="1 2" key="1">
    <citation type="journal article" date="2022" name="ISME Commun">
        <title>Vulcanimicrobium alpinus gen. nov. sp. nov., the first cultivated representative of the candidate phylum 'Eremiobacterota', is a metabolically versatile aerobic anoxygenic phototroph.</title>
        <authorList>
            <person name="Yabe S."/>
            <person name="Muto K."/>
            <person name="Abe K."/>
            <person name="Yokota A."/>
            <person name="Staudigel H."/>
            <person name="Tebo B.M."/>
        </authorList>
    </citation>
    <scope>NUCLEOTIDE SEQUENCE [LARGE SCALE GENOMIC DNA]</scope>
    <source>
        <strain evidence="1 2">WC8-2</strain>
    </source>
</reference>
<accession>A0AAN1XZL9</accession>
<dbReference type="KEGG" id="vab:WPS_35460"/>
<keyword evidence="2" id="KW-1185">Reference proteome</keyword>
<evidence type="ECO:0000313" key="1">
    <source>
        <dbReference type="EMBL" id="BDE08270.1"/>
    </source>
</evidence>
<gene>
    <name evidence="1" type="ORF">WPS_35460</name>
</gene>